<proteinExistence type="predicted"/>
<dbReference type="Proteomes" id="UP000191987">
    <property type="component" value="Unassembled WGS sequence"/>
</dbReference>
<accession>A0A1S7PTJ7</accession>
<reference evidence="2 3" key="1">
    <citation type="submission" date="2016-01" db="EMBL/GenBank/DDBJ databases">
        <authorList>
            <person name="Oliw E.H."/>
        </authorList>
    </citation>
    <scope>NUCLEOTIDE SEQUENCE [LARGE SCALE GENOMIC DNA]</scope>
    <source>
        <strain evidence="2 3">Zutra 3-1</strain>
    </source>
</reference>
<evidence type="ECO:0000313" key="3">
    <source>
        <dbReference type="Proteomes" id="UP000191987"/>
    </source>
</evidence>
<gene>
    <name evidence="2" type="ORF">AGR7C_Cc190008</name>
</gene>
<dbReference type="InterPro" id="IPR016364">
    <property type="entry name" value="Surface_antigen_Rickettsia"/>
</dbReference>
<dbReference type="EMBL" id="FBWG01000011">
    <property type="protein sequence ID" value="CUX26354.1"/>
    <property type="molecule type" value="Genomic_DNA"/>
</dbReference>
<evidence type="ECO:0000313" key="2">
    <source>
        <dbReference type="EMBL" id="CUX26354.1"/>
    </source>
</evidence>
<dbReference type="AlphaFoldDB" id="A0A1S7PTJ7"/>
<protein>
    <submittedName>
        <fullName evidence="2">Surface antigen</fullName>
    </submittedName>
</protein>
<name>A0A1S7PTJ7_9HYPH</name>
<sequence>MVDVYDGCRSVTMRSLVSRPALLSILCVSMLSACTTTGTRPAGGGLFGRSSQPSTPFLANLEGGIVGRSGVQLDRGDQTKALEAEYKALETAPVGTPVSWTGDDAKGQVVANAPYQVGNQNCRQYSHTLTVDGRETRARGAACRNADGSWSPLT</sequence>
<organism evidence="2 3">
    <name type="scientific">Agrobacterium deltaense Zutra 3/1</name>
    <dbReference type="NCBI Taxonomy" id="1183427"/>
    <lineage>
        <taxon>Bacteria</taxon>
        <taxon>Pseudomonadati</taxon>
        <taxon>Pseudomonadota</taxon>
        <taxon>Alphaproteobacteria</taxon>
        <taxon>Hyphomicrobiales</taxon>
        <taxon>Rhizobiaceae</taxon>
        <taxon>Rhizobium/Agrobacterium group</taxon>
        <taxon>Agrobacterium</taxon>
    </lineage>
</organism>
<feature type="chain" id="PRO_5013068786" evidence="1">
    <location>
        <begin position="34"/>
        <end position="154"/>
    </location>
</feature>
<feature type="signal peptide" evidence="1">
    <location>
        <begin position="1"/>
        <end position="33"/>
    </location>
</feature>
<evidence type="ECO:0000256" key="1">
    <source>
        <dbReference type="SAM" id="SignalP"/>
    </source>
</evidence>
<dbReference type="PIRSF" id="PIRSF002721">
    <property type="entry name" value="Surface_antigen_Rickettsia"/>
    <property type="match status" value="1"/>
</dbReference>
<keyword evidence="1" id="KW-0732">Signal</keyword>